<dbReference type="PANTHER" id="PTHR47354">
    <property type="entry name" value="NADH OXIDOREDUCTASE HCR"/>
    <property type="match status" value="1"/>
</dbReference>
<dbReference type="Gene3D" id="3.40.50.80">
    <property type="entry name" value="Nucleotide-binding domain of ferredoxin-NADP reductase (FNR) module"/>
    <property type="match status" value="1"/>
</dbReference>
<gene>
    <name evidence="5" type="ORF">XDN619_LOCUS27518</name>
</gene>
<keyword evidence="2" id="KW-0285">Flavoprotein</keyword>
<dbReference type="InterPro" id="IPR017938">
    <property type="entry name" value="Riboflavin_synthase-like_b-brl"/>
</dbReference>
<feature type="domain" description="FAD-binding FR-type" evidence="4">
    <location>
        <begin position="3"/>
        <end position="108"/>
    </location>
</feature>
<dbReference type="InterPro" id="IPR001433">
    <property type="entry name" value="OxRdtase_FAD/NAD-bd"/>
</dbReference>
<accession>A0A816XBQ3</accession>
<dbReference type="CDD" id="cd00322">
    <property type="entry name" value="FNR_like"/>
    <property type="match status" value="1"/>
</dbReference>
<proteinExistence type="predicted"/>
<dbReference type="InterPro" id="IPR017927">
    <property type="entry name" value="FAD-bd_FR_type"/>
</dbReference>
<comment type="caution">
    <text evidence="5">The sequence shown here is derived from an EMBL/GenBank/DDBJ whole genome shotgun (WGS) entry which is preliminary data.</text>
</comment>
<evidence type="ECO:0000313" key="5">
    <source>
        <dbReference type="EMBL" id="CAF2145250.1"/>
    </source>
</evidence>
<dbReference type="GO" id="GO:0050660">
    <property type="term" value="F:flavin adenine dinucleotide binding"/>
    <property type="evidence" value="ECO:0007669"/>
    <property type="project" value="InterPro"/>
</dbReference>
<organism evidence="5 6">
    <name type="scientific">Rotaria magnacalcarata</name>
    <dbReference type="NCBI Taxonomy" id="392030"/>
    <lineage>
        <taxon>Eukaryota</taxon>
        <taxon>Metazoa</taxon>
        <taxon>Spiralia</taxon>
        <taxon>Gnathifera</taxon>
        <taxon>Rotifera</taxon>
        <taxon>Eurotatoria</taxon>
        <taxon>Bdelloidea</taxon>
        <taxon>Philodinida</taxon>
        <taxon>Philodinidae</taxon>
        <taxon>Rotaria</taxon>
    </lineage>
</organism>
<dbReference type="InterPro" id="IPR001709">
    <property type="entry name" value="Flavoprot_Pyr_Nucl_cyt_Rdtase"/>
</dbReference>
<keyword evidence="3" id="KW-0274">FAD</keyword>
<dbReference type="GO" id="GO:0006221">
    <property type="term" value="P:pyrimidine nucleotide biosynthetic process"/>
    <property type="evidence" value="ECO:0007669"/>
    <property type="project" value="InterPro"/>
</dbReference>
<dbReference type="PANTHER" id="PTHR47354:SF5">
    <property type="entry name" value="PROTEIN RFBI"/>
    <property type="match status" value="1"/>
</dbReference>
<evidence type="ECO:0000256" key="2">
    <source>
        <dbReference type="ARBA" id="ARBA00022630"/>
    </source>
</evidence>
<protein>
    <recommendedName>
        <fullName evidence="4">FAD-binding FR-type domain-containing protein</fullName>
    </recommendedName>
</protein>
<dbReference type="Pfam" id="PF00175">
    <property type="entry name" value="NAD_binding_1"/>
    <property type="match status" value="1"/>
</dbReference>
<dbReference type="InterPro" id="IPR012165">
    <property type="entry name" value="Cyt_c3_hydrogenase_gsu"/>
</dbReference>
<evidence type="ECO:0000259" key="4">
    <source>
        <dbReference type="PROSITE" id="PS51384"/>
    </source>
</evidence>
<comment type="cofactor">
    <cofactor evidence="1">
        <name>FAD</name>
        <dbReference type="ChEBI" id="CHEBI:57692"/>
    </cofactor>
</comment>
<dbReference type="EMBL" id="CAJNRG010013019">
    <property type="protein sequence ID" value="CAF2145250.1"/>
    <property type="molecule type" value="Genomic_DNA"/>
</dbReference>
<sequence length="242" mass="27890">MLDPWKIGKVIRIENETATTRRIWIEIAETNNFQFKAGQFVTLDLPIHEQKNKRWRSYSIASAPDNSNVIELIIVLLEGGAGTTYIFNEISVGSEITLRGPLGKFVLPEEIDTDIFLICTGTGIAPFRSMVDYISKNNVPHKNVHLIFGCRKFSDALYEKELEEIQSKYSGIYYHPVFSREHEVPTGKYKGYVHTVYEQFTQENKQPARFYLCGWKNMIDEAKERILALGYDKKAIHLEIYG</sequence>
<dbReference type="PIRSF" id="PIRSF006816">
    <property type="entry name" value="Cyc3_hyd_g"/>
    <property type="match status" value="1"/>
</dbReference>
<dbReference type="AlphaFoldDB" id="A0A816XBQ3"/>
<dbReference type="SUPFAM" id="SSF63380">
    <property type="entry name" value="Riboflavin synthase domain-like"/>
    <property type="match status" value="1"/>
</dbReference>
<dbReference type="Gene3D" id="2.40.30.10">
    <property type="entry name" value="Translation factors"/>
    <property type="match status" value="1"/>
</dbReference>
<evidence type="ECO:0000256" key="1">
    <source>
        <dbReference type="ARBA" id="ARBA00001974"/>
    </source>
</evidence>
<dbReference type="PRINTS" id="PR00371">
    <property type="entry name" value="FPNCR"/>
</dbReference>
<dbReference type="InterPro" id="IPR039261">
    <property type="entry name" value="FNR_nucleotide-bd"/>
</dbReference>
<dbReference type="GO" id="GO:0016491">
    <property type="term" value="F:oxidoreductase activity"/>
    <property type="evidence" value="ECO:0007669"/>
    <property type="project" value="InterPro"/>
</dbReference>
<dbReference type="PRINTS" id="PR00410">
    <property type="entry name" value="PHEHYDRXLASE"/>
</dbReference>
<dbReference type="Proteomes" id="UP000663887">
    <property type="component" value="Unassembled WGS sequence"/>
</dbReference>
<dbReference type="GO" id="GO:0051537">
    <property type="term" value="F:2 iron, 2 sulfur cluster binding"/>
    <property type="evidence" value="ECO:0007669"/>
    <property type="project" value="InterPro"/>
</dbReference>
<evidence type="ECO:0000256" key="3">
    <source>
        <dbReference type="ARBA" id="ARBA00022827"/>
    </source>
</evidence>
<dbReference type="SUPFAM" id="SSF52343">
    <property type="entry name" value="Ferredoxin reductase-like, C-terminal NADP-linked domain"/>
    <property type="match status" value="1"/>
</dbReference>
<dbReference type="InterPro" id="IPR008333">
    <property type="entry name" value="Cbr1-like_FAD-bd_dom"/>
</dbReference>
<reference evidence="5" key="1">
    <citation type="submission" date="2021-02" db="EMBL/GenBank/DDBJ databases">
        <authorList>
            <person name="Nowell W R."/>
        </authorList>
    </citation>
    <scope>NUCLEOTIDE SEQUENCE</scope>
</reference>
<dbReference type="PROSITE" id="PS51384">
    <property type="entry name" value="FAD_FR"/>
    <property type="match status" value="1"/>
</dbReference>
<evidence type="ECO:0000313" key="6">
    <source>
        <dbReference type="Proteomes" id="UP000663887"/>
    </source>
</evidence>
<name>A0A816XBQ3_9BILA</name>
<dbReference type="InterPro" id="IPR050415">
    <property type="entry name" value="MRET"/>
</dbReference>
<dbReference type="Pfam" id="PF00970">
    <property type="entry name" value="FAD_binding_6"/>
    <property type="match status" value="1"/>
</dbReference>